<dbReference type="GO" id="GO:0003700">
    <property type="term" value="F:DNA-binding transcription factor activity"/>
    <property type="evidence" value="ECO:0007669"/>
    <property type="project" value="InterPro"/>
</dbReference>
<keyword evidence="3" id="KW-0804">Transcription</keyword>
<dbReference type="InterPro" id="IPR020449">
    <property type="entry name" value="Tscrpt_reg_AraC-type_HTH"/>
</dbReference>
<dbReference type="Proteomes" id="UP000175691">
    <property type="component" value="Unassembled WGS sequence"/>
</dbReference>
<dbReference type="InterPro" id="IPR018060">
    <property type="entry name" value="HTH_AraC"/>
</dbReference>
<dbReference type="STRING" id="1656094.BFC18_08605"/>
<dbReference type="PANTHER" id="PTHR47894:SF1">
    <property type="entry name" value="HTH-TYPE TRANSCRIPTIONAL REGULATOR VQSM"/>
    <property type="match status" value="1"/>
</dbReference>
<dbReference type="GO" id="GO:0005829">
    <property type="term" value="C:cytosol"/>
    <property type="evidence" value="ECO:0007669"/>
    <property type="project" value="TreeGrafter"/>
</dbReference>
<dbReference type="Gene3D" id="1.10.10.60">
    <property type="entry name" value="Homeodomain-like"/>
    <property type="match status" value="1"/>
</dbReference>
<reference evidence="5 6" key="1">
    <citation type="submission" date="2016-08" db="EMBL/GenBank/DDBJ databases">
        <authorList>
            <person name="Seilhamer J.J."/>
        </authorList>
    </citation>
    <scope>NUCLEOTIDE SEQUENCE [LARGE SCALE GENOMIC DNA]</scope>
    <source>
        <strain evidence="5 6">KCTC 42603</strain>
    </source>
</reference>
<evidence type="ECO:0000259" key="4">
    <source>
        <dbReference type="PROSITE" id="PS01124"/>
    </source>
</evidence>
<dbReference type="InterPro" id="IPR009057">
    <property type="entry name" value="Homeodomain-like_sf"/>
</dbReference>
<comment type="caution">
    <text evidence="5">The sequence shown here is derived from an EMBL/GenBank/DDBJ whole genome shotgun (WGS) entry which is preliminary data.</text>
</comment>
<evidence type="ECO:0000256" key="2">
    <source>
        <dbReference type="ARBA" id="ARBA00023125"/>
    </source>
</evidence>
<dbReference type="OrthoDB" id="6816069at2"/>
<accession>A0A1E7ZCI8</accession>
<evidence type="ECO:0000256" key="1">
    <source>
        <dbReference type="ARBA" id="ARBA00023015"/>
    </source>
</evidence>
<dbReference type="Pfam" id="PF12833">
    <property type="entry name" value="HTH_18"/>
    <property type="match status" value="1"/>
</dbReference>
<dbReference type="InterPro" id="IPR032687">
    <property type="entry name" value="AraC-type_N"/>
</dbReference>
<keyword evidence="6" id="KW-1185">Reference proteome</keyword>
<evidence type="ECO:0000313" key="6">
    <source>
        <dbReference type="Proteomes" id="UP000175691"/>
    </source>
</evidence>
<evidence type="ECO:0000256" key="3">
    <source>
        <dbReference type="ARBA" id="ARBA00023163"/>
    </source>
</evidence>
<dbReference type="PRINTS" id="PR00032">
    <property type="entry name" value="HTHARAC"/>
</dbReference>
<dbReference type="SMART" id="SM00342">
    <property type="entry name" value="HTH_ARAC"/>
    <property type="match status" value="1"/>
</dbReference>
<evidence type="ECO:0000313" key="5">
    <source>
        <dbReference type="EMBL" id="OFC71210.1"/>
    </source>
</evidence>
<name>A0A1E7ZCI8_9ALTE</name>
<dbReference type="AlphaFoldDB" id="A0A1E7ZCI8"/>
<feature type="domain" description="HTH araC/xylS-type" evidence="4">
    <location>
        <begin position="242"/>
        <end position="340"/>
    </location>
</feature>
<dbReference type="RefSeq" id="WP_070124805.1">
    <property type="nucleotide sequence ID" value="NZ_MDHN01000015.1"/>
</dbReference>
<proteinExistence type="predicted"/>
<keyword evidence="1" id="KW-0805">Transcription regulation</keyword>
<keyword evidence="2" id="KW-0238">DNA-binding</keyword>
<organism evidence="5 6">
    <name type="scientific">Alteromonas confluentis</name>
    <dbReference type="NCBI Taxonomy" id="1656094"/>
    <lineage>
        <taxon>Bacteria</taxon>
        <taxon>Pseudomonadati</taxon>
        <taxon>Pseudomonadota</taxon>
        <taxon>Gammaproteobacteria</taxon>
        <taxon>Alteromonadales</taxon>
        <taxon>Alteromonadaceae</taxon>
        <taxon>Alteromonas/Salinimonas group</taxon>
        <taxon>Alteromonas</taxon>
    </lineage>
</organism>
<dbReference type="PANTHER" id="PTHR47894">
    <property type="entry name" value="HTH-TYPE TRANSCRIPTIONAL REGULATOR GADX"/>
    <property type="match status" value="1"/>
</dbReference>
<protein>
    <recommendedName>
        <fullName evidence="4">HTH araC/xylS-type domain-containing protein</fullName>
    </recommendedName>
</protein>
<dbReference type="EMBL" id="MDHN01000015">
    <property type="protein sequence ID" value="OFC71210.1"/>
    <property type="molecule type" value="Genomic_DNA"/>
</dbReference>
<dbReference type="SUPFAM" id="SSF46689">
    <property type="entry name" value="Homeodomain-like"/>
    <property type="match status" value="1"/>
</dbReference>
<dbReference type="Pfam" id="PF12625">
    <property type="entry name" value="Arabinose_bd"/>
    <property type="match status" value="1"/>
</dbReference>
<dbReference type="GO" id="GO:0000976">
    <property type="term" value="F:transcription cis-regulatory region binding"/>
    <property type="evidence" value="ECO:0007669"/>
    <property type="project" value="TreeGrafter"/>
</dbReference>
<sequence length="348" mass="39735">MLNQVKPGAHYGTGANHYISSLYDVAVRHGLPATDMLADAGLHEDVIHNPTERVPTEKLADFQTAVWDASDDETMGLSNRTLRRGTYAMMGKVSVHQPVLHKALNTGAKFYNLVTLHDFVTLEIVKDQAVLKVNEEAPERDYQHLFAEMCLLAWHRYASWLISDILPLTETRFPYPPPNHIGEYHYLFPGVHKFNHKELALVFPAHYLERPVKQSESSLKAFMSRCPLELFRQYKADYSLATELKLMLGKAMLDGTGTIEQCADKLHMTRRTLIRKLKDEGTSFQQLKDIVRRDKSIFFLGQQGLKINEVAERVGYSDPAVFTRAFRQWTGLSPRDFRQQLLCGDVES</sequence>
<gene>
    <name evidence="5" type="ORF">BFC18_08605</name>
</gene>
<dbReference type="PROSITE" id="PS01124">
    <property type="entry name" value="HTH_ARAC_FAMILY_2"/>
    <property type="match status" value="1"/>
</dbReference>